<feature type="domain" description="Aminotransferase class I/classII large" evidence="5">
    <location>
        <begin position="49"/>
        <end position="230"/>
    </location>
</feature>
<keyword evidence="2" id="KW-0032">Aminotransferase</keyword>
<protein>
    <recommendedName>
        <fullName evidence="5">Aminotransferase class I/classII large domain-containing protein</fullName>
    </recommendedName>
</protein>
<dbReference type="CDD" id="cd00609">
    <property type="entry name" value="AAT_like"/>
    <property type="match status" value="1"/>
</dbReference>
<evidence type="ECO:0000259" key="5">
    <source>
        <dbReference type="Pfam" id="PF00155"/>
    </source>
</evidence>
<gene>
    <name evidence="6" type="ORF">S01H1_72719</name>
</gene>
<dbReference type="Pfam" id="PF00155">
    <property type="entry name" value="Aminotran_1_2"/>
    <property type="match status" value="1"/>
</dbReference>
<feature type="non-terminal residue" evidence="6">
    <location>
        <position position="1"/>
    </location>
</feature>
<dbReference type="InterPro" id="IPR015424">
    <property type="entry name" value="PyrdxlP-dep_Trfase"/>
</dbReference>
<dbReference type="InterPro" id="IPR019942">
    <property type="entry name" value="DapL/ALD1"/>
</dbReference>
<keyword evidence="4" id="KW-0663">Pyridoxal phosphate</keyword>
<feature type="non-terminal residue" evidence="6">
    <location>
        <position position="243"/>
    </location>
</feature>
<dbReference type="Gene3D" id="3.40.640.10">
    <property type="entry name" value="Type I PLP-dependent aspartate aminotransferase-like (Major domain)"/>
    <property type="match status" value="1"/>
</dbReference>
<dbReference type="SUPFAM" id="SSF53383">
    <property type="entry name" value="PLP-dependent transferases"/>
    <property type="match status" value="1"/>
</dbReference>
<dbReference type="Gene3D" id="3.90.1150.10">
    <property type="entry name" value="Aspartate Aminotransferase, domain 1"/>
    <property type="match status" value="1"/>
</dbReference>
<dbReference type="PANTHER" id="PTHR43144">
    <property type="entry name" value="AMINOTRANSFERASE"/>
    <property type="match status" value="1"/>
</dbReference>
<proteinExistence type="predicted"/>
<dbReference type="FunFam" id="3.40.640.10:FF:000099">
    <property type="entry name" value="LL-diaminopimelate aminotransferase, chloroplastic"/>
    <property type="match status" value="1"/>
</dbReference>
<name>X0YLA0_9ZZZZ</name>
<evidence type="ECO:0000256" key="4">
    <source>
        <dbReference type="ARBA" id="ARBA00022898"/>
    </source>
</evidence>
<dbReference type="AlphaFoldDB" id="X0YLA0"/>
<dbReference type="GO" id="GO:0030170">
    <property type="term" value="F:pyridoxal phosphate binding"/>
    <property type="evidence" value="ECO:0007669"/>
    <property type="project" value="InterPro"/>
</dbReference>
<dbReference type="NCBIfam" id="TIGR03542">
    <property type="entry name" value="DAPAT_plant"/>
    <property type="match status" value="1"/>
</dbReference>
<organism evidence="6">
    <name type="scientific">marine sediment metagenome</name>
    <dbReference type="NCBI Taxonomy" id="412755"/>
    <lineage>
        <taxon>unclassified sequences</taxon>
        <taxon>metagenomes</taxon>
        <taxon>ecological metagenomes</taxon>
    </lineage>
</organism>
<evidence type="ECO:0000256" key="1">
    <source>
        <dbReference type="ARBA" id="ARBA00001933"/>
    </source>
</evidence>
<comment type="cofactor">
    <cofactor evidence="1">
        <name>pyridoxal 5'-phosphate</name>
        <dbReference type="ChEBI" id="CHEBI:597326"/>
    </cofactor>
</comment>
<dbReference type="InterPro" id="IPR004839">
    <property type="entry name" value="Aminotransferase_I/II_large"/>
</dbReference>
<evidence type="ECO:0000256" key="3">
    <source>
        <dbReference type="ARBA" id="ARBA00022679"/>
    </source>
</evidence>
<dbReference type="GO" id="GO:0008483">
    <property type="term" value="F:transaminase activity"/>
    <property type="evidence" value="ECO:0007669"/>
    <property type="project" value="UniProtKB-KW"/>
</dbReference>
<evidence type="ECO:0000256" key="2">
    <source>
        <dbReference type="ARBA" id="ARBA00022576"/>
    </source>
</evidence>
<dbReference type="InterPro" id="IPR015422">
    <property type="entry name" value="PyrdxlP-dep_Trfase_small"/>
</dbReference>
<dbReference type="EMBL" id="BARS01048530">
    <property type="protein sequence ID" value="GAG37481.1"/>
    <property type="molecule type" value="Genomic_DNA"/>
</dbReference>
<sequence>VVAVTDPVYPVYVDTNVIAGRTGPADEKGQYAKIIYMPCTAENNFVPAPPDKAVDLIYLCFPNNPTGAVATTGQLKKWVDYARQNKAVILFDAAYEAFISEPDIPHSIYEIDGAKEAAIEFRSFSKTAGFTGVRCAFTVVPKQLKAHNKNGRAVEINPLWHRRHCTKFNGVSYITQAGAAAVYTPDGKKQTRQIIDVYMANARLICESLTKLGYQVHGGVNAPYIWMKTPQGVSSWDFFDRLL</sequence>
<accession>X0YLA0</accession>
<dbReference type="InterPro" id="IPR015421">
    <property type="entry name" value="PyrdxlP-dep_Trfase_major"/>
</dbReference>
<comment type="caution">
    <text evidence="6">The sequence shown here is derived from an EMBL/GenBank/DDBJ whole genome shotgun (WGS) entry which is preliminary data.</text>
</comment>
<keyword evidence="3" id="KW-0808">Transferase</keyword>
<reference evidence="6" key="1">
    <citation type="journal article" date="2014" name="Front. Microbiol.">
        <title>High frequency of phylogenetically diverse reductive dehalogenase-homologous genes in deep subseafloor sedimentary metagenomes.</title>
        <authorList>
            <person name="Kawai M."/>
            <person name="Futagami T."/>
            <person name="Toyoda A."/>
            <person name="Takaki Y."/>
            <person name="Nishi S."/>
            <person name="Hori S."/>
            <person name="Arai W."/>
            <person name="Tsubouchi T."/>
            <person name="Morono Y."/>
            <person name="Uchiyama I."/>
            <person name="Ito T."/>
            <person name="Fujiyama A."/>
            <person name="Inagaki F."/>
            <person name="Takami H."/>
        </authorList>
    </citation>
    <scope>NUCLEOTIDE SEQUENCE</scope>
    <source>
        <strain evidence="6">Expedition CK06-06</strain>
    </source>
</reference>
<evidence type="ECO:0000313" key="6">
    <source>
        <dbReference type="EMBL" id="GAG37481.1"/>
    </source>
</evidence>